<dbReference type="SMART" id="SM01387">
    <property type="entry name" value="Ribosomal_S15"/>
    <property type="match status" value="1"/>
</dbReference>
<dbReference type="EMBL" id="MDZB01000109">
    <property type="protein sequence ID" value="OGX85201.1"/>
    <property type="molecule type" value="Genomic_DNA"/>
</dbReference>
<evidence type="ECO:0000256" key="4">
    <source>
        <dbReference type="HAMAP-Rule" id="MF_01343"/>
    </source>
</evidence>
<dbReference type="FunFam" id="1.10.287.10:FF:000002">
    <property type="entry name" value="30S ribosomal protein S15"/>
    <property type="match status" value="1"/>
</dbReference>
<dbReference type="PANTHER" id="PTHR23321:SF26">
    <property type="entry name" value="SMALL RIBOSOMAL SUBUNIT PROTEIN US15M"/>
    <property type="match status" value="1"/>
</dbReference>
<dbReference type="GO" id="GO:0003735">
    <property type="term" value="F:structural constituent of ribosome"/>
    <property type="evidence" value="ECO:0007669"/>
    <property type="project" value="InterPro"/>
</dbReference>
<dbReference type="STRING" id="1908237.BEN47_02430"/>
<dbReference type="GO" id="GO:0006412">
    <property type="term" value="P:translation"/>
    <property type="evidence" value="ECO:0007669"/>
    <property type="project" value="UniProtKB-UniRule"/>
</dbReference>
<dbReference type="InterPro" id="IPR000589">
    <property type="entry name" value="Ribosomal_uS15"/>
</dbReference>
<protein>
    <recommendedName>
        <fullName evidence="4">Small ribosomal subunit protein uS15</fullName>
    </recommendedName>
</protein>
<organism evidence="7 8">
    <name type="scientific">Hymenobacter lapidarius</name>
    <dbReference type="NCBI Taxonomy" id="1908237"/>
    <lineage>
        <taxon>Bacteria</taxon>
        <taxon>Pseudomonadati</taxon>
        <taxon>Bacteroidota</taxon>
        <taxon>Cytophagia</taxon>
        <taxon>Cytophagales</taxon>
        <taxon>Hymenobacteraceae</taxon>
        <taxon>Hymenobacter</taxon>
    </lineage>
</organism>
<dbReference type="HAMAP" id="MF_01343_B">
    <property type="entry name" value="Ribosomal_uS15_B"/>
    <property type="match status" value="1"/>
</dbReference>
<keyword evidence="4 6" id="KW-0699">rRNA-binding</keyword>
<reference evidence="7 8" key="1">
    <citation type="submission" date="2016-08" db="EMBL/GenBank/DDBJ databases">
        <title>Hymenobacter coccineus sp. nov., Hymenobacter lapidarius sp. nov. and Hymenobacter glacialis sp. nov., isolated from Antarctic soil.</title>
        <authorList>
            <person name="Sedlacek I."/>
            <person name="Kralova S."/>
            <person name="Kyrova K."/>
            <person name="Maslanova I."/>
            <person name="Stankova E."/>
            <person name="Vrbovska V."/>
            <person name="Nemec M."/>
            <person name="Bartak M."/>
            <person name="Svec P."/>
            <person name="Busse H.-J."/>
            <person name="Pantucek R."/>
        </authorList>
    </citation>
    <scope>NUCLEOTIDE SEQUENCE [LARGE SCALE GENOMIC DNA]</scope>
    <source>
        <strain evidence="7 8">CCM 8643</strain>
    </source>
</reference>
<gene>
    <name evidence="4" type="primary">rpsO</name>
    <name evidence="7" type="ORF">BEN47_02430</name>
</gene>
<evidence type="ECO:0000256" key="5">
    <source>
        <dbReference type="RuleBase" id="RU003919"/>
    </source>
</evidence>
<dbReference type="InterPro" id="IPR009068">
    <property type="entry name" value="uS15_NS1_RNA-bd_sf"/>
</dbReference>
<dbReference type="Proteomes" id="UP000176294">
    <property type="component" value="Unassembled WGS sequence"/>
</dbReference>
<evidence type="ECO:0000256" key="3">
    <source>
        <dbReference type="ARBA" id="ARBA00064542"/>
    </source>
</evidence>
<keyword evidence="1 4" id="KW-0689">Ribosomal protein</keyword>
<dbReference type="Gene3D" id="6.10.250.3130">
    <property type="match status" value="1"/>
</dbReference>
<dbReference type="GO" id="GO:0019843">
    <property type="term" value="F:rRNA binding"/>
    <property type="evidence" value="ECO:0007669"/>
    <property type="project" value="UniProtKB-UniRule"/>
</dbReference>
<comment type="caution">
    <text evidence="7">The sequence shown here is derived from an EMBL/GenBank/DDBJ whole genome shotgun (WGS) entry which is preliminary data.</text>
</comment>
<sequence>MILTTEAKQAIFEKNSLQKVKSDTGSAESQIALFTHRIIHLTEHLKVNKKDHSTRLGLLKLVGKRRSMLDYLQHREINRYRAIIKELGIRK</sequence>
<keyword evidence="8" id="KW-1185">Reference proteome</keyword>
<dbReference type="OrthoDB" id="9799262at2"/>
<comment type="subunit">
    <text evidence="3 4">Part of the 30S ribosomal subunit. Forms a bridge to the 50S subunit in the 70S ribosome, contacting the 23S rRNA.</text>
</comment>
<dbReference type="GO" id="GO:0022627">
    <property type="term" value="C:cytosolic small ribosomal subunit"/>
    <property type="evidence" value="ECO:0007669"/>
    <property type="project" value="TreeGrafter"/>
</dbReference>
<keyword evidence="4 6" id="KW-0694">RNA-binding</keyword>
<dbReference type="PANTHER" id="PTHR23321">
    <property type="entry name" value="RIBOSOMAL PROTEIN S15, BACTERIAL AND ORGANELLAR"/>
    <property type="match status" value="1"/>
</dbReference>
<comment type="function">
    <text evidence="4">Forms an intersubunit bridge (bridge B4) with the 23S rRNA of the 50S subunit in the ribosome.</text>
</comment>
<evidence type="ECO:0000256" key="1">
    <source>
        <dbReference type="ARBA" id="ARBA00022980"/>
    </source>
</evidence>
<dbReference type="CDD" id="cd00353">
    <property type="entry name" value="Ribosomal_S15p_S13e"/>
    <property type="match status" value="1"/>
</dbReference>
<evidence type="ECO:0000256" key="6">
    <source>
        <dbReference type="RuleBase" id="RU004524"/>
    </source>
</evidence>
<dbReference type="SUPFAM" id="SSF47060">
    <property type="entry name" value="S15/NS1 RNA-binding domain"/>
    <property type="match status" value="1"/>
</dbReference>
<comment type="function">
    <text evidence="4 6">One of the primary rRNA binding proteins, it binds directly to 16S rRNA where it helps nucleate assembly of the platform of the 30S subunit by binding and bridging several RNA helices of the 16S rRNA.</text>
</comment>
<dbReference type="NCBIfam" id="TIGR00952">
    <property type="entry name" value="S15_bact"/>
    <property type="match status" value="1"/>
</dbReference>
<comment type="similarity">
    <text evidence="4 5">Belongs to the universal ribosomal protein uS15 family.</text>
</comment>
<evidence type="ECO:0000313" key="8">
    <source>
        <dbReference type="Proteomes" id="UP000176294"/>
    </source>
</evidence>
<evidence type="ECO:0000313" key="7">
    <source>
        <dbReference type="EMBL" id="OGX85201.1"/>
    </source>
</evidence>
<dbReference type="AlphaFoldDB" id="A0A1G1T2U6"/>
<dbReference type="InterPro" id="IPR005290">
    <property type="entry name" value="Ribosomal_uS15_bac-type"/>
</dbReference>
<dbReference type="Gene3D" id="1.10.287.10">
    <property type="entry name" value="S15/NS1, RNA-binding"/>
    <property type="match status" value="1"/>
</dbReference>
<dbReference type="Pfam" id="PF00312">
    <property type="entry name" value="Ribosomal_S15"/>
    <property type="match status" value="1"/>
</dbReference>
<dbReference type="PROSITE" id="PS00362">
    <property type="entry name" value="RIBOSOMAL_S15"/>
    <property type="match status" value="1"/>
</dbReference>
<keyword evidence="2 4" id="KW-0687">Ribonucleoprotein</keyword>
<dbReference type="RefSeq" id="WP_070728588.1">
    <property type="nucleotide sequence ID" value="NZ_MDZB01000109.1"/>
</dbReference>
<proteinExistence type="inferred from homology"/>
<evidence type="ECO:0000256" key="2">
    <source>
        <dbReference type="ARBA" id="ARBA00023274"/>
    </source>
</evidence>
<name>A0A1G1T2U6_9BACT</name>
<accession>A0A1G1T2U6</accession>